<reference evidence="2 3" key="1">
    <citation type="submission" date="2024-02" db="EMBL/GenBank/DDBJ databases">
        <title>Janibacter sp. nov., isolated from gut of marine sandworm.</title>
        <authorList>
            <person name="Kim B."/>
            <person name="Jun M.O."/>
            <person name="Shin N.-R."/>
        </authorList>
    </citation>
    <scope>NUCLEOTIDE SEQUENCE [LARGE SCALE GENOMIC DNA]</scope>
    <source>
        <strain evidence="2 3">A1S7</strain>
    </source>
</reference>
<dbReference type="EMBL" id="CP144913">
    <property type="protein sequence ID" value="WXB78102.1"/>
    <property type="molecule type" value="Genomic_DNA"/>
</dbReference>
<dbReference type="Proteomes" id="UP001382727">
    <property type="component" value="Chromosome"/>
</dbReference>
<keyword evidence="3" id="KW-1185">Reference proteome</keyword>
<evidence type="ECO:0000313" key="2">
    <source>
        <dbReference type="EMBL" id="WXB78102.1"/>
    </source>
</evidence>
<gene>
    <name evidence="2" type="ORF">V1351_03770</name>
</gene>
<evidence type="ECO:0008006" key="4">
    <source>
        <dbReference type="Google" id="ProtNLM"/>
    </source>
</evidence>
<sequence>MINYIGTLLSGIGTSAPTWRDSWFDADGRGRLLVMTRTWEDFLRLGVSEVRSYGITSAQTTRRLRAMLVDLEHDVAPERRFAVVRQRVILDRMVTSAIPDPEERAFALGTDHQGIGGSSHTEGTSRVARNP</sequence>
<dbReference type="RefSeq" id="WP_338752583.1">
    <property type="nucleotide sequence ID" value="NZ_CP144913.1"/>
</dbReference>
<feature type="region of interest" description="Disordered" evidence="1">
    <location>
        <begin position="109"/>
        <end position="131"/>
    </location>
</feature>
<name>A0ABZ2MM66_9MICO</name>
<accession>A0ABZ2MM66</accession>
<organism evidence="2 3">
    <name type="scientific">Janibacter alittae</name>
    <dbReference type="NCBI Taxonomy" id="3115209"/>
    <lineage>
        <taxon>Bacteria</taxon>
        <taxon>Bacillati</taxon>
        <taxon>Actinomycetota</taxon>
        <taxon>Actinomycetes</taxon>
        <taxon>Micrococcales</taxon>
        <taxon>Intrasporangiaceae</taxon>
        <taxon>Janibacter</taxon>
    </lineage>
</organism>
<evidence type="ECO:0000313" key="3">
    <source>
        <dbReference type="Proteomes" id="UP001382727"/>
    </source>
</evidence>
<evidence type="ECO:0000256" key="1">
    <source>
        <dbReference type="SAM" id="MobiDB-lite"/>
    </source>
</evidence>
<protein>
    <recommendedName>
        <fullName evidence="4">DUF3263 domain-containing protein</fullName>
    </recommendedName>
</protein>
<proteinExistence type="predicted"/>